<evidence type="ECO:0000256" key="1">
    <source>
        <dbReference type="ARBA" id="ARBA00004418"/>
    </source>
</evidence>
<protein>
    <submittedName>
        <fullName evidence="5">Glutamine ABC transporter substrate-binding protein GlnH</fullName>
    </submittedName>
</protein>
<evidence type="ECO:0000313" key="6">
    <source>
        <dbReference type="Proteomes" id="UP000093451"/>
    </source>
</evidence>
<dbReference type="InterPro" id="IPR001638">
    <property type="entry name" value="Solute-binding_3/MltF_N"/>
</dbReference>
<comment type="subcellular location">
    <subcellularLocation>
        <location evidence="1">Periplasm</location>
    </subcellularLocation>
</comment>
<dbReference type="SMART" id="SM00079">
    <property type="entry name" value="PBPe"/>
    <property type="match status" value="1"/>
</dbReference>
<dbReference type="EMBL" id="LXKT01000029">
    <property type="protein sequence ID" value="OCJ32696.1"/>
    <property type="molecule type" value="Genomic_DNA"/>
</dbReference>
<dbReference type="GO" id="GO:0042597">
    <property type="term" value="C:periplasmic space"/>
    <property type="evidence" value="ECO:0007669"/>
    <property type="project" value="UniProtKB-SubCell"/>
</dbReference>
<reference evidence="5 6" key="1">
    <citation type="journal article" date="2016" name="PeerJ">
        <title>Gall-ID: tools for genotyping gall-causing phytopathogenic bacteria.</title>
        <authorList>
            <person name="Davis E.W.II."/>
            <person name="Weisberg A.J."/>
            <person name="Tabima J.F."/>
            <person name="Grunwald N.J."/>
            <person name="Chang J.H."/>
        </authorList>
    </citation>
    <scope>NUCLEOTIDE SEQUENCE [LARGE SCALE GENOMIC DNA]</scope>
    <source>
        <strain evidence="5 6">N2/73</strain>
    </source>
</reference>
<feature type="domain" description="Ionotropic glutamate receptor C-terminal" evidence="4">
    <location>
        <begin position="29"/>
        <end position="247"/>
    </location>
</feature>
<evidence type="ECO:0000256" key="2">
    <source>
        <dbReference type="ARBA" id="ARBA00022729"/>
    </source>
</evidence>
<evidence type="ECO:0000259" key="3">
    <source>
        <dbReference type="SMART" id="SM00062"/>
    </source>
</evidence>
<dbReference type="InterPro" id="IPR001320">
    <property type="entry name" value="Iontro_rcpt_C"/>
</dbReference>
<comment type="caution">
    <text evidence="5">The sequence shown here is derived from an EMBL/GenBank/DDBJ whole genome shotgun (WGS) entry which is preliminary data.</text>
</comment>
<sequence length="247" mass="26677">MDRRSLLKFGLAAIPVISFAGLSRAEDAELVVGSNVGAPPFAFKQGDGYTGFDIEIWAEIAKGLNRKWRVQPMEFGALIPALQTNNIDAIVSQLFIKPARQKVIDFSDPYYDSGLVAVTRIDDNSIQTPSDLNGKTIGTETGTIAVDYIQNDLKGATLEQLPSINNALLALQAGRTDAVIYDTPALLYYARNAGKDKVKVIKPTLVGQNVGVGFQKGSPLVAPANVQLAAMRADGRYKAICDKWFGE</sequence>
<dbReference type="SUPFAM" id="SSF53850">
    <property type="entry name" value="Periplasmic binding protein-like II"/>
    <property type="match status" value="1"/>
</dbReference>
<dbReference type="SMART" id="SM00062">
    <property type="entry name" value="PBPb"/>
    <property type="match status" value="1"/>
</dbReference>
<dbReference type="GO" id="GO:0015276">
    <property type="term" value="F:ligand-gated monoatomic ion channel activity"/>
    <property type="evidence" value="ECO:0007669"/>
    <property type="project" value="InterPro"/>
</dbReference>
<dbReference type="PANTHER" id="PTHR35936:SF38">
    <property type="entry name" value="GLUTAMINE-BINDING PERIPLASMIC PROTEIN"/>
    <property type="match status" value="1"/>
</dbReference>
<evidence type="ECO:0000313" key="5">
    <source>
        <dbReference type="EMBL" id="OCJ32696.1"/>
    </source>
</evidence>
<feature type="domain" description="Solute-binding protein family 3/N-terminal" evidence="3">
    <location>
        <begin position="29"/>
        <end position="247"/>
    </location>
</feature>
<dbReference type="RefSeq" id="WP_065689022.1">
    <property type="nucleotide sequence ID" value="NZ_LXKT01000029.1"/>
</dbReference>
<dbReference type="Gene3D" id="3.40.190.10">
    <property type="entry name" value="Periplasmic binding protein-like II"/>
    <property type="match status" value="2"/>
</dbReference>
<organism evidence="5 6">
    <name type="scientific">Agrobacterium tumefaciens</name>
    <dbReference type="NCBI Taxonomy" id="358"/>
    <lineage>
        <taxon>Bacteria</taxon>
        <taxon>Pseudomonadati</taxon>
        <taxon>Pseudomonadota</taxon>
        <taxon>Alphaproteobacteria</taxon>
        <taxon>Hyphomicrobiales</taxon>
        <taxon>Rhizobiaceae</taxon>
        <taxon>Rhizobium/Agrobacterium group</taxon>
        <taxon>Agrobacterium</taxon>
        <taxon>Agrobacterium tumefaciens complex</taxon>
    </lineage>
</organism>
<name>A0AB36EBN3_AGRTU</name>
<keyword evidence="2" id="KW-0732">Signal</keyword>
<dbReference type="GO" id="GO:0016020">
    <property type="term" value="C:membrane"/>
    <property type="evidence" value="ECO:0007669"/>
    <property type="project" value="InterPro"/>
</dbReference>
<dbReference type="Pfam" id="PF00497">
    <property type="entry name" value="SBP_bac_3"/>
    <property type="match status" value="1"/>
</dbReference>
<dbReference type="AlphaFoldDB" id="A0AB36EBN3"/>
<dbReference type="Proteomes" id="UP000093451">
    <property type="component" value="Unassembled WGS sequence"/>
</dbReference>
<accession>A0AB36EBN3</accession>
<evidence type="ECO:0000259" key="4">
    <source>
        <dbReference type="SMART" id="SM00079"/>
    </source>
</evidence>
<gene>
    <name evidence="5" type="primary">glnH</name>
    <name evidence="5" type="ORF">A6U91_21095</name>
</gene>
<proteinExistence type="predicted"/>
<dbReference type="PANTHER" id="PTHR35936">
    <property type="entry name" value="MEMBRANE-BOUND LYTIC MUREIN TRANSGLYCOSYLASE F"/>
    <property type="match status" value="1"/>
</dbReference>